<organism evidence="1 2">
    <name type="scientific">Bacillus glycinifermentans</name>
    <dbReference type="NCBI Taxonomy" id="1664069"/>
    <lineage>
        <taxon>Bacteria</taxon>
        <taxon>Bacillati</taxon>
        <taxon>Bacillota</taxon>
        <taxon>Bacilli</taxon>
        <taxon>Bacillales</taxon>
        <taxon>Bacillaceae</taxon>
        <taxon>Bacillus</taxon>
    </lineage>
</organism>
<dbReference type="AlphaFoldDB" id="A0A0T6BI93"/>
<dbReference type="EMBL" id="LECW02000082">
    <property type="protein sequence ID" value="KRT87075.1"/>
    <property type="molecule type" value="Genomic_DNA"/>
</dbReference>
<accession>A0A0T6BI93</accession>
<sequence>MTNTRRLVEHKTLTVDNEELVVMTLFEKGVNKEKAKKIVPYSKKHAVLIDRGSKVEFAK</sequence>
<comment type="caution">
    <text evidence="1">The sequence shown here is derived from an EMBL/GenBank/DDBJ whole genome shotgun (WGS) entry which is preliminary data.</text>
</comment>
<protein>
    <submittedName>
        <fullName evidence="1">Uncharacterized protein</fullName>
    </submittedName>
</protein>
<proteinExistence type="predicted"/>
<evidence type="ECO:0000313" key="2">
    <source>
        <dbReference type="Proteomes" id="UP000036168"/>
    </source>
</evidence>
<gene>
    <name evidence="1" type="ORF">AB447_208900</name>
</gene>
<evidence type="ECO:0000313" key="1">
    <source>
        <dbReference type="EMBL" id="KRT87075.1"/>
    </source>
</evidence>
<name>A0A0T6BI93_9BACI</name>
<reference evidence="1 2" key="1">
    <citation type="journal article" date="2015" name="Int. J. Syst. Evol. Microbiol.">
        <title>Bacillus glycinifermentans sp. nov., isolated from fermented soybean paste.</title>
        <authorList>
            <person name="Kim S.J."/>
            <person name="Dunlap C.A."/>
            <person name="Kwon S.W."/>
            <person name="Rooney A.P."/>
        </authorList>
    </citation>
    <scope>NUCLEOTIDE SEQUENCE [LARGE SCALE GENOMIC DNA]</scope>
    <source>
        <strain evidence="1 2">GO-13</strain>
    </source>
</reference>
<dbReference type="Proteomes" id="UP000036168">
    <property type="component" value="Unassembled WGS sequence"/>
</dbReference>